<dbReference type="OrthoDB" id="5653526at2"/>
<accession>A0A0W0VXW2</accession>
<dbReference type="RefSeq" id="WP_058453162.1">
    <property type="nucleotide sequence ID" value="NZ_CAAAIB010000014.1"/>
</dbReference>
<dbReference type="EMBL" id="LNYL01000048">
    <property type="protein sequence ID" value="KTD24924.1"/>
    <property type="molecule type" value="Genomic_DNA"/>
</dbReference>
<dbReference type="Gene3D" id="3.40.50.150">
    <property type="entry name" value="Vaccinia Virus protein VP39"/>
    <property type="match status" value="1"/>
</dbReference>
<gene>
    <name evidence="1" type="ORF">Lmac_2461</name>
</gene>
<dbReference type="CDD" id="cd02440">
    <property type="entry name" value="AdoMet_MTases"/>
    <property type="match status" value="1"/>
</dbReference>
<protein>
    <recommendedName>
        <fullName evidence="3">Methyltransferase domain protein</fullName>
    </recommendedName>
</protein>
<reference evidence="1 2" key="1">
    <citation type="submission" date="2015-11" db="EMBL/GenBank/DDBJ databases">
        <title>Genomic analysis of 38 Legionella species identifies large and diverse effector repertoires.</title>
        <authorList>
            <person name="Burstein D."/>
            <person name="Amaro F."/>
            <person name="Zusman T."/>
            <person name="Lifshitz Z."/>
            <person name="Cohen O."/>
            <person name="Gilbert J.A."/>
            <person name="Pupko T."/>
            <person name="Shuman H.A."/>
            <person name="Segal G."/>
        </authorList>
    </citation>
    <scope>NUCLEOTIDE SEQUENCE [LARGE SCALE GENOMIC DNA]</scope>
    <source>
        <strain evidence="1 2">PX-1-G2-E2</strain>
    </source>
</reference>
<evidence type="ECO:0000313" key="2">
    <source>
        <dbReference type="Proteomes" id="UP000054908"/>
    </source>
</evidence>
<keyword evidence="2" id="KW-1185">Reference proteome</keyword>
<dbReference type="InterPro" id="IPR029063">
    <property type="entry name" value="SAM-dependent_MTases_sf"/>
</dbReference>
<organism evidence="1 2">
    <name type="scientific">Legionella maceachernii</name>
    <dbReference type="NCBI Taxonomy" id="466"/>
    <lineage>
        <taxon>Bacteria</taxon>
        <taxon>Pseudomonadati</taxon>
        <taxon>Pseudomonadota</taxon>
        <taxon>Gammaproteobacteria</taxon>
        <taxon>Legionellales</taxon>
        <taxon>Legionellaceae</taxon>
        <taxon>Legionella</taxon>
    </lineage>
</organism>
<evidence type="ECO:0008006" key="3">
    <source>
        <dbReference type="Google" id="ProtNLM"/>
    </source>
</evidence>
<dbReference type="PATRIC" id="fig|466.6.peg.2619"/>
<dbReference type="SUPFAM" id="SSF53335">
    <property type="entry name" value="S-adenosyl-L-methionine-dependent methyltransferases"/>
    <property type="match status" value="1"/>
</dbReference>
<evidence type="ECO:0000313" key="1">
    <source>
        <dbReference type="EMBL" id="KTD24924.1"/>
    </source>
</evidence>
<name>A0A0W0VXW2_9GAMM</name>
<comment type="caution">
    <text evidence="1">The sequence shown here is derived from an EMBL/GenBank/DDBJ whole genome shotgun (WGS) entry which is preliminary data.</text>
</comment>
<dbReference type="Proteomes" id="UP000054908">
    <property type="component" value="Unassembled WGS sequence"/>
</dbReference>
<dbReference type="AlphaFoldDB" id="A0A0W0VXW2"/>
<proteinExistence type="predicted"/>
<sequence>MKSKYLKSDGNDFSSIKINFFKKDTNFKENLERYRKKLLTDAQAIIDRGVAKIRMAEQAKAADEVFNKRPWPNSRGKAKIATLHALNTEESLGDEAKTNQLDILSELPPKPVIVDLGMGKGQFLIDLAAELKKECDLVGISASPNEISHRACHYANISIVKGKLPHDEAVIEFLKEKQGAVDKVFDTFGPATYASNPLHSLMYAAILLKPGGKFSAMSSTENNTLLTVFGDEEVRKKIAVFFKSHLHIDINFEFSAIRSELSPGKINTDLLVTFTKGNKKLSASDYLSLCRAADREVGIPQVIKPSWYNYNASSYGMFSISMRTYKQFEKLGKEADSSVSNDRAKVF</sequence>